<dbReference type="PRINTS" id="PR00834">
    <property type="entry name" value="PROTEASES2C"/>
</dbReference>
<keyword evidence="3" id="KW-0378">Hydrolase</keyword>
<evidence type="ECO:0000256" key="2">
    <source>
        <dbReference type="ARBA" id="ARBA00022670"/>
    </source>
</evidence>
<dbReference type="InterPro" id="IPR051201">
    <property type="entry name" value="Chloro_Bact_Ser_Proteases"/>
</dbReference>
<evidence type="ECO:0000256" key="1">
    <source>
        <dbReference type="ARBA" id="ARBA00010541"/>
    </source>
</evidence>
<evidence type="ECO:0000256" key="4">
    <source>
        <dbReference type="SAM" id="SignalP"/>
    </source>
</evidence>
<comment type="similarity">
    <text evidence="1">Belongs to the peptidase S1C family.</text>
</comment>
<keyword evidence="4" id="KW-0732">Signal</keyword>
<evidence type="ECO:0000313" key="6">
    <source>
        <dbReference type="EMBL" id="PYE52887.1"/>
    </source>
</evidence>
<comment type="caution">
    <text evidence="6">The sequence shown here is derived from an EMBL/GenBank/DDBJ whole genome shotgun (WGS) entry which is preliminary data.</text>
</comment>
<keyword evidence="7" id="KW-1185">Reference proteome</keyword>
<dbReference type="Gene3D" id="2.30.42.10">
    <property type="match status" value="1"/>
</dbReference>
<sequence length="358" mass="36685">MKARRSSKLLVLSSLAALGVVAGTTLAQRTPTTAFHLAPGISPADVPSSLQTVYQRTRTATVRVTNDDGLGTGFFISKDGLVLTAAHVALSGGPLKVTTTSGQRLNATLVGFDEYRDLAVLKVNTTRQANGFLALADASPNVGAAVLAVGNSRGDFNAPRTGEVTNTSATLGASFPSALIKTTMPLAPGDSGGPVVNAAGQVVGVSTAVGVSQNGYASYISPVTKSSKVLTEIRAGVKRGTPMLGVTITNFDEETAASLGLGRPGGVLVTGVSEGSGAAKAGVRAPRTTRELDERGFSRQRILSADVITAVDGRRVVDGDALVGYLRTKKIGDRVVLTVQRDAKSVKLTVTLGAKTQV</sequence>
<dbReference type="Pfam" id="PF13365">
    <property type="entry name" value="Trypsin_2"/>
    <property type="match status" value="1"/>
</dbReference>
<protein>
    <submittedName>
        <fullName evidence="6">S1-C subfamily serine protease</fullName>
    </submittedName>
</protein>
<dbReference type="GO" id="GO:0004252">
    <property type="term" value="F:serine-type endopeptidase activity"/>
    <property type="evidence" value="ECO:0007669"/>
    <property type="project" value="InterPro"/>
</dbReference>
<reference evidence="6 7" key="1">
    <citation type="submission" date="2018-06" db="EMBL/GenBank/DDBJ databases">
        <title>Genomic Encyclopedia of Type Strains, Phase IV (KMG-IV): sequencing the most valuable type-strain genomes for metagenomic binning, comparative biology and taxonomic classification.</title>
        <authorList>
            <person name="Goeker M."/>
        </authorList>
    </citation>
    <scope>NUCLEOTIDE SEQUENCE [LARGE SCALE GENOMIC DNA]</scope>
    <source>
        <strain evidence="6 7">DSM 18048</strain>
    </source>
</reference>
<feature type="chain" id="PRO_5016440306" evidence="4">
    <location>
        <begin position="28"/>
        <end position="358"/>
    </location>
</feature>
<organism evidence="6 7">
    <name type="scientific">Deinococcus yavapaiensis KR-236</name>
    <dbReference type="NCBI Taxonomy" id="694435"/>
    <lineage>
        <taxon>Bacteria</taxon>
        <taxon>Thermotogati</taxon>
        <taxon>Deinococcota</taxon>
        <taxon>Deinococci</taxon>
        <taxon>Deinococcales</taxon>
        <taxon>Deinococcaceae</taxon>
        <taxon>Deinococcus</taxon>
    </lineage>
</organism>
<dbReference type="GO" id="GO:0006508">
    <property type="term" value="P:proteolysis"/>
    <property type="evidence" value="ECO:0007669"/>
    <property type="project" value="UniProtKB-KW"/>
</dbReference>
<dbReference type="InterPro" id="IPR001478">
    <property type="entry name" value="PDZ"/>
</dbReference>
<dbReference type="Pfam" id="PF13180">
    <property type="entry name" value="PDZ_2"/>
    <property type="match status" value="1"/>
</dbReference>
<dbReference type="PANTHER" id="PTHR43343:SF3">
    <property type="entry name" value="PROTEASE DO-LIKE 8, CHLOROPLASTIC"/>
    <property type="match status" value="1"/>
</dbReference>
<proteinExistence type="inferred from homology"/>
<evidence type="ECO:0000256" key="3">
    <source>
        <dbReference type="ARBA" id="ARBA00022801"/>
    </source>
</evidence>
<dbReference type="AlphaFoldDB" id="A0A318S9J8"/>
<dbReference type="InterPro" id="IPR043504">
    <property type="entry name" value="Peptidase_S1_PA_chymotrypsin"/>
</dbReference>
<accession>A0A318S9J8</accession>
<dbReference type="EMBL" id="QJSX01000011">
    <property type="protein sequence ID" value="PYE52887.1"/>
    <property type="molecule type" value="Genomic_DNA"/>
</dbReference>
<dbReference type="SUPFAM" id="SSF50156">
    <property type="entry name" value="PDZ domain-like"/>
    <property type="match status" value="1"/>
</dbReference>
<dbReference type="SUPFAM" id="SSF50494">
    <property type="entry name" value="Trypsin-like serine proteases"/>
    <property type="match status" value="1"/>
</dbReference>
<dbReference type="Gene3D" id="2.40.10.10">
    <property type="entry name" value="Trypsin-like serine proteases"/>
    <property type="match status" value="2"/>
</dbReference>
<feature type="signal peptide" evidence="4">
    <location>
        <begin position="1"/>
        <end position="27"/>
    </location>
</feature>
<dbReference type="InterPro" id="IPR001940">
    <property type="entry name" value="Peptidase_S1C"/>
</dbReference>
<keyword evidence="2 6" id="KW-0645">Protease</keyword>
<dbReference type="RefSeq" id="WP_170131059.1">
    <property type="nucleotide sequence ID" value="NZ_QJSX01000011.1"/>
</dbReference>
<dbReference type="SMART" id="SM00228">
    <property type="entry name" value="PDZ"/>
    <property type="match status" value="1"/>
</dbReference>
<dbReference type="InterPro" id="IPR036034">
    <property type="entry name" value="PDZ_sf"/>
</dbReference>
<name>A0A318S9J8_9DEIO</name>
<dbReference type="PANTHER" id="PTHR43343">
    <property type="entry name" value="PEPTIDASE S12"/>
    <property type="match status" value="1"/>
</dbReference>
<gene>
    <name evidence="6" type="ORF">DES52_11159</name>
</gene>
<dbReference type="InterPro" id="IPR009003">
    <property type="entry name" value="Peptidase_S1_PA"/>
</dbReference>
<feature type="domain" description="PDZ" evidence="5">
    <location>
        <begin position="230"/>
        <end position="343"/>
    </location>
</feature>
<dbReference type="Proteomes" id="UP000248326">
    <property type="component" value="Unassembled WGS sequence"/>
</dbReference>
<evidence type="ECO:0000313" key="7">
    <source>
        <dbReference type="Proteomes" id="UP000248326"/>
    </source>
</evidence>
<dbReference type="PROSITE" id="PS50106">
    <property type="entry name" value="PDZ"/>
    <property type="match status" value="1"/>
</dbReference>
<evidence type="ECO:0000259" key="5">
    <source>
        <dbReference type="PROSITE" id="PS50106"/>
    </source>
</evidence>